<sequence length="37" mass="4224">MNRRNYQSLYAKTQRSKLCIENIESDVTGVCLSMTAV</sequence>
<comment type="caution">
    <text evidence="1">The sequence shown here is derived from an EMBL/GenBank/DDBJ whole genome shotgun (WGS) entry which is preliminary data.</text>
</comment>
<proteinExistence type="predicted"/>
<evidence type="ECO:0000313" key="1">
    <source>
        <dbReference type="EMBL" id="KTF05508.1"/>
    </source>
</evidence>
<dbReference type="EMBL" id="AYSL01001744">
    <property type="protein sequence ID" value="KTF05508.1"/>
    <property type="molecule type" value="Genomic_DNA"/>
</dbReference>
<gene>
    <name evidence="1" type="ORF">MGSAQ_002996</name>
</gene>
<name>A0A1B6NQD7_9ZZZZ</name>
<dbReference type="AlphaFoldDB" id="A0A1B6NQD7"/>
<reference evidence="1" key="1">
    <citation type="submission" date="2013-11" db="EMBL/GenBank/DDBJ databases">
        <title>Microbial diversity, functional groups and degradation webs in Northern and Southern Mediterranean and Red Sea marine crude oil polluted sites.</title>
        <authorList>
            <person name="Daffonchio D."/>
            <person name="Mapelli F."/>
            <person name="Ferrer M."/>
            <person name="Richter M."/>
            <person name="Cherif A."/>
            <person name="Malkawi H.I."/>
            <person name="Yakimov M.M."/>
            <person name="Abdel-Fattah Y.R."/>
            <person name="Blaghen M."/>
            <person name="Golyshin P.N."/>
            <person name="Kalogerakis N."/>
            <person name="Boon N."/>
            <person name="Magagnini M."/>
            <person name="Fava F."/>
        </authorList>
    </citation>
    <scope>NUCLEOTIDE SEQUENCE</scope>
</reference>
<protein>
    <submittedName>
        <fullName evidence="1">Uncharacterized protein</fullName>
    </submittedName>
</protein>
<accession>A0A1B6NQD7</accession>
<organism evidence="1">
    <name type="scientific">marine sediment metagenome</name>
    <dbReference type="NCBI Taxonomy" id="412755"/>
    <lineage>
        <taxon>unclassified sequences</taxon>
        <taxon>metagenomes</taxon>
        <taxon>ecological metagenomes</taxon>
    </lineage>
</organism>
<feature type="non-terminal residue" evidence="1">
    <location>
        <position position="37"/>
    </location>
</feature>